<dbReference type="AlphaFoldDB" id="A0A0C2MTN5"/>
<proteinExistence type="predicted"/>
<evidence type="ECO:0000313" key="1">
    <source>
        <dbReference type="EMBL" id="KII70671.1"/>
    </source>
</evidence>
<accession>A0A0C2MTN5</accession>
<keyword evidence="2" id="KW-1185">Reference proteome</keyword>
<gene>
    <name evidence="1" type="ORF">RF11_10599</name>
</gene>
<organism evidence="1 2">
    <name type="scientific">Thelohanellus kitauei</name>
    <name type="common">Myxosporean</name>
    <dbReference type="NCBI Taxonomy" id="669202"/>
    <lineage>
        <taxon>Eukaryota</taxon>
        <taxon>Metazoa</taxon>
        <taxon>Cnidaria</taxon>
        <taxon>Myxozoa</taxon>
        <taxon>Myxosporea</taxon>
        <taxon>Bivalvulida</taxon>
        <taxon>Platysporina</taxon>
        <taxon>Myxobolidae</taxon>
        <taxon>Thelohanellus</taxon>
    </lineage>
</organism>
<sequence>MNFIPTSTLTTADFQDAETGAHTNSMKGIWNALKYQIAPRNKTQFLEDDGNIVENIPNDNFRALVWRREYFTDQCACMDGKALALSRISLFHQTHDRGKNKCFENERIISLVTTLEFQLFITEMRSFKTSSYLIRPSCD</sequence>
<name>A0A0C2MTN5_THEKT</name>
<reference evidence="1 2" key="1">
    <citation type="journal article" date="2014" name="Genome Biol. Evol.">
        <title>The genome of the myxosporean Thelohanellus kitauei shows adaptations to nutrient acquisition within its fish host.</title>
        <authorList>
            <person name="Yang Y."/>
            <person name="Xiong J."/>
            <person name="Zhou Z."/>
            <person name="Huo F."/>
            <person name="Miao W."/>
            <person name="Ran C."/>
            <person name="Liu Y."/>
            <person name="Zhang J."/>
            <person name="Feng J."/>
            <person name="Wang M."/>
            <person name="Wang M."/>
            <person name="Wang L."/>
            <person name="Yao B."/>
        </authorList>
    </citation>
    <scope>NUCLEOTIDE SEQUENCE [LARGE SCALE GENOMIC DNA]</scope>
    <source>
        <strain evidence="1">Wuqing</strain>
    </source>
</reference>
<dbReference type="Proteomes" id="UP000031668">
    <property type="component" value="Unassembled WGS sequence"/>
</dbReference>
<dbReference type="EMBL" id="JWZT01001996">
    <property type="protein sequence ID" value="KII70671.1"/>
    <property type="molecule type" value="Genomic_DNA"/>
</dbReference>
<evidence type="ECO:0000313" key="2">
    <source>
        <dbReference type="Proteomes" id="UP000031668"/>
    </source>
</evidence>
<dbReference type="OrthoDB" id="424490at2759"/>
<protein>
    <submittedName>
        <fullName evidence="1">Uncharacterized protein</fullName>
    </submittedName>
</protein>
<comment type="caution">
    <text evidence="1">The sequence shown here is derived from an EMBL/GenBank/DDBJ whole genome shotgun (WGS) entry which is preliminary data.</text>
</comment>